<gene>
    <name evidence="3" type="ORF">FANTH_5487</name>
</gene>
<dbReference type="AlphaFoldDB" id="A0A8H4ZM38"/>
<dbReference type="InterPro" id="IPR011042">
    <property type="entry name" value="6-blade_b-propeller_TolB-like"/>
</dbReference>
<organism evidence="3 4">
    <name type="scientific">Fusarium anthophilum</name>
    <dbReference type="NCBI Taxonomy" id="48485"/>
    <lineage>
        <taxon>Eukaryota</taxon>
        <taxon>Fungi</taxon>
        <taxon>Dikarya</taxon>
        <taxon>Ascomycota</taxon>
        <taxon>Pezizomycotina</taxon>
        <taxon>Sordariomycetes</taxon>
        <taxon>Hypocreomycetidae</taxon>
        <taxon>Hypocreales</taxon>
        <taxon>Nectriaceae</taxon>
        <taxon>Fusarium</taxon>
        <taxon>Fusarium fujikuroi species complex</taxon>
    </lineage>
</organism>
<evidence type="ECO:0000259" key="2">
    <source>
        <dbReference type="Pfam" id="PF22807"/>
    </source>
</evidence>
<dbReference type="SUPFAM" id="SSF50952">
    <property type="entry name" value="Soluble quinoprotein glucose dehydrogenase"/>
    <property type="match status" value="1"/>
</dbReference>
<dbReference type="Gene3D" id="2.120.10.30">
    <property type="entry name" value="TolB, C-terminal domain"/>
    <property type="match status" value="1"/>
</dbReference>
<dbReference type="Proteomes" id="UP000573603">
    <property type="component" value="Unassembled WGS sequence"/>
</dbReference>
<evidence type="ECO:0000313" key="3">
    <source>
        <dbReference type="EMBL" id="KAF5249221.1"/>
    </source>
</evidence>
<comment type="caution">
    <text evidence="3">The sequence shown here is derived from an EMBL/GenBank/DDBJ whole genome shotgun (WGS) entry which is preliminary data.</text>
</comment>
<protein>
    <recommendedName>
        <fullName evidence="2">Pyrroloquinoline quinone-dependent pyranose dehydrogenase beta-propeller domain-containing protein</fullName>
    </recommendedName>
</protein>
<feature type="domain" description="Pyrroloquinoline quinone-dependent pyranose dehydrogenase beta-propeller" evidence="2">
    <location>
        <begin position="38"/>
        <end position="441"/>
    </location>
</feature>
<reference evidence="3 4" key="1">
    <citation type="journal article" date="2020" name="BMC Genomics">
        <title>Correction to: Identification and distribution of gene clusters required for synthesis of sphingolipid metabolism inhibitors in diverse species of the filamentous fungus Fusarium.</title>
        <authorList>
            <person name="Kim H.S."/>
            <person name="Lohmar J.M."/>
            <person name="Busman M."/>
            <person name="Brown D.W."/>
            <person name="Naumann T.A."/>
            <person name="Divon H.H."/>
            <person name="Lysoe E."/>
            <person name="Uhlig S."/>
            <person name="Proctor R.H."/>
        </authorList>
    </citation>
    <scope>NUCLEOTIDE SEQUENCE [LARGE SCALE GENOMIC DNA]</scope>
    <source>
        <strain evidence="3 4">NRRL 25214</strain>
    </source>
</reference>
<evidence type="ECO:0000313" key="4">
    <source>
        <dbReference type="Proteomes" id="UP000573603"/>
    </source>
</evidence>
<accession>A0A8H4ZM38</accession>
<feature type="chain" id="PRO_5034979946" description="Pyrroloquinoline quinone-dependent pyranose dehydrogenase beta-propeller domain-containing protein" evidence="1">
    <location>
        <begin position="24"/>
        <end position="446"/>
    </location>
</feature>
<dbReference type="Pfam" id="PF22807">
    <property type="entry name" value="TrAA12"/>
    <property type="match status" value="1"/>
</dbReference>
<evidence type="ECO:0000256" key="1">
    <source>
        <dbReference type="SAM" id="SignalP"/>
    </source>
</evidence>
<dbReference type="InterPro" id="IPR054539">
    <property type="entry name" value="Beta-prop_PDH"/>
</dbReference>
<proteinExistence type="predicted"/>
<keyword evidence="1" id="KW-0732">Signal</keyword>
<dbReference type="InterPro" id="IPR011041">
    <property type="entry name" value="Quinoprot_gluc/sorb_DH_b-prop"/>
</dbReference>
<name>A0A8H4ZM38_9HYPO</name>
<dbReference type="EMBL" id="JABEVY010000116">
    <property type="protein sequence ID" value="KAF5249221.1"/>
    <property type="molecule type" value="Genomic_DNA"/>
</dbReference>
<sequence length="446" mass="49292">MTSLRIVAVITLISTLIASFASAQQCSYEQLKPRRSKPNAAAGWEYSVVDNSFRQPRTILFDTEGALLVLDSITGIIHLKLDDSDKGGRCVRLEKKTTLLKKSSLNHGLALSKDGRTIYASSSNSVWSYSYDPKIPMLNQSSEQLVVENMANDGHTWRSLLMSQKHPELLIVSRGSGLGGDPQAETIVSGHAQIRVFNISAFESKAPDGPVVKPHDFHHNGARLGWGLRNALGLAEHPGTGGIFSTENSYEILHRDGKDISVDNPGDELNFHGTLNGSGKSTGSNYGYPFCYSVWSIEKFPRRSNVRIGEHFGADRGSQHSRRTDVECVRDYTAPVQVFQAQSAPIGLEFHPDGTRAYLAFHGSWNRFEPVGYEIGYIDFKKGQPALAAIQSRTAVKHILSNHNMARCGEDCFRPVSLALDKKNRLFFSSDSTREIFVLYDNSTTP</sequence>
<keyword evidence="4" id="KW-1185">Reference proteome</keyword>
<feature type="signal peptide" evidence="1">
    <location>
        <begin position="1"/>
        <end position="23"/>
    </location>
</feature>